<sequence length="112" mass="12472">MLIASSNGIRTCISLNLKTSDIEKYDVKLLISHGADLDLKPHTNDGVKWEDSFGSKDLADPLKNDSKLDGLKTSDFEKFDADDSELSPGRSNYLDVSDKMQINRKLLHNTVC</sequence>
<protein>
    <submittedName>
        <fullName evidence="1">Uncharacterized protein</fullName>
    </submittedName>
</protein>
<dbReference type="EMBL" id="CACVBM020001151">
    <property type="protein sequence ID" value="CAA7035081.1"/>
    <property type="molecule type" value="Genomic_DNA"/>
</dbReference>
<evidence type="ECO:0000313" key="2">
    <source>
        <dbReference type="Proteomes" id="UP000467841"/>
    </source>
</evidence>
<proteinExistence type="predicted"/>
<reference evidence="1" key="1">
    <citation type="submission" date="2020-01" db="EMBL/GenBank/DDBJ databases">
        <authorList>
            <person name="Mishra B."/>
        </authorList>
    </citation>
    <scope>NUCLEOTIDE SEQUENCE [LARGE SCALE GENOMIC DNA]</scope>
</reference>
<organism evidence="1 2">
    <name type="scientific">Microthlaspi erraticum</name>
    <dbReference type="NCBI Taxonomy" id="1685480"/>
    <lineage>
        <taxon>Eukaryota</taxon>
        <taxon>Viridiplantae</taxon>
        <taxon>Streptophyta</taxon>
        <taxon>Embryophyta</taxon>
        <taxon>Tracheophyta</taxon>
        <taxon>Spermatophyta</taxon>
        <taxon>Magnoliopsida</taxon>
        <taxon>eudicotyledons</taxon>
        <taxon>Gunneridae</taxon>
        <taxon>Pentapetalae</taxon>
        <taxon>rosids</taxon>
        <taxon>malvids</taxon>
        <taxon>Brassicales</taxon>
        <taxon>Brassicaceae</taxon>
        <taxon>Coluteocarpeae</taxon>
        <taxon>Microthlaspi</taxon>
    </lineage>
</organism>
<name>A0A6D2JDH9_9BRAS</name>
<dbReference type="AlphaFoldDB" id="A0A6D2JDH9"/>
<evidence type="ECO:0000313" key="1">
    <source>
        <dbReference type="EMBL" id="CAA7035081.1"/>
    </source>
</evidence>
<accession>A0A6D2JDH9</accession>
<comment type="caution">
    <text evidence="1">The sequence shown here is derived from an EMBL/GenBank/DDBJ whole genome shotgun (WGS) entry which is preliminary data.</text>
</comment>
<gene>
    <name evidence="1" type="ORF">MERR_LOCUS22316</name>
</gene>
<dbReference type="Proteomes" id="UP000467841">
    <property type="component" value="Unassembled WGS sequence"/>
</dbReference>
<keyword evidence="2" id="KW-1185">Reference proteome</keyword>